<gene>
    <name evidence="3" type="ORF">BJ982_006006</name>
</gene>
<keyword evidence="2" id="KW-0472">Membrane</keyword>
<evidence type="ECO:0000256" key="2">
    <source>
        <dbReference type="SAM" id="Phobius"/>
    </source>
</evidence>
<evidence type="ECO:0000313" key="3">
    <source>
        <dbReference type="EMBL" id="MBB4704462.1"/>
    </source>
</evidence>
<organism evidence="3 4">
    <name type="scientific">Sphaerisporangium siamense</name>
    <dbReference type="NCBI Taxonomy" id="795645"/>
    <lineage>
        <taxon>Bacteria</taxon>
        <taxon>Bacillati</taxon>
        <taxon>Actinomycetota</taxon>
        <taxon>Actinomycetes</taxon>
        <taxon>Streptosporangiales</taxon>
        <taxon>Streptosporangiaceae</taxon>
        <taxon>Sphaerisporangium</taxon>
    </lineage>
</organism>
<dbReference type="RefSeq" id="WP_184885505.1">
    <property type="nucleotide sequence ID" value="NZ_BOOV01000019.1"/>
</dbReference>
<proteinExistence type="predicted"/>
<protein>
    <submittedName>
        <fullName evidence="3">Uncharacterized protein</fullName>
    </submittedName>
</protein>
<dbReference type="EMBL" id="JACHND010000001">
    <property type="protein sequence ID" value="MBB4704462.1"/>
    <property type="molecule type" value="Genomic_DNA"/>
</dbReference>
<keyword evidence="4" id="KW-1185">Reference proteome</keyword>
<feature type="region of interest" description="Disordered" evidence="1">
    <location>
        <begin position="1"/>
        <end position="39"/>
    </location>
</feature>
<keyword evidence="2" id="KW-0812">Transmembrane</keyword>
<name>A0A7W7DCV8_9ACTN</name>
<evidence type="ECO:0000256" key="1">
    <source>
        <dbReference type="SAM" id="MobiDB-lite"/>
    </source>
</evidence>
<dbReference type="Proteomes" id="UP000542210">
    <property type="component" value="Unassembled WGS sequence"/>
</dbReference>
<sequence>MGHDPQGNRPSERRMSAGVRVPARAGDAGSRPPGRSPGPAARVALTAAAIGTFWLLALLPVLLLTR</sequence>
<feature type="compositionally biased region" description="Low complexity" evidence="1">
    <location>
        <begin position="28"/>
        <end position="39"/>
    </location>
</feature>
<reference evidence="3 4" key="1">
    <citation type="submission" date="2020-08" db="EMBL/GenBank/DDBJ databases">
        <title>Sequencing the genomes of 1000 actinobacteria strains.</title>
        <authorList>
            <person name="Klenk H.-P."/>
        </authorList>
    </citation>
    <scope>NUCLEOTIDE SEQUENCE [LARGE SCALE GENOMIC DNA]</scope>
    <source>
        <strain evidence="3 4">DSM 45784</strain>
    </source>
</reference>
<accession>A0A7W7DCV8</accession>
<keyword evidence="2" id="KW-1133">Transmembrane helix</keyword>
<dbReference type="AlphaFoldDB" id="A0A7W7DCV8"/>
<feature type="transmembrane region" description="Helical" evidence="2">
    <location>
        <begin position="43"/>
        <end position="64"/>
    </location>
</feature>
<evidence type="ECO:0000313" key="4">
    <source>
        <dbReference type="Proteomes" id="UP000542210"/>
    </source>
</evidence>
<comment type="caution">
    <text evidence="3">The sequence shown here is derived from an EMBL/GenBank/DDBJ whole genome shotgun (WGS) entry which is preliminary data.</text>
</comment>